<dbReference type="PANTHER" id="PTHR47644:SF1">
    <property type="entry name" value="PDZ DOMAIN-CONTAINING PROTEIN"/>
    <property type="match status" value="1"/>
</dbReference>
<accession>A0AAE1BRV1</accession>
<dbReference type="InterPro" id="IPR001478">
    <property type="entry name" value="PDZ"/>
</dbReference>
<comment type="caution">
    <text evidence="2">The sequence shown here is derived from an EMBL/GenBank/DDBJ whole genome shotgun (WGS) entry which is preliminary data.</text>
</comment>
<feature type="non-terminal residue" evidence="2">
    <location>
        <position position="101"/>
    </location>
</feature>
<gene>
    <name evidence="2" type="ORF">Pcinc_039165</name>
</gene>
<dbReference type="PROSITE" id="PS50106">
    <property type="entry name" value="PDZ"/>
    <property type="match status" value="1"/>
</dbReference>
<sequence>TDKTVTVSRDSGEFGFRIHGSRPVVVSAIETQTPAEESGLEVGDIILAINGASVLDSSHSEVVRLAHAGCDTLRLEVARTCDVLTPIVSHDPTPVCAGVPL</sequence>
<dbReference type="AlphaFoldDB" id="A0AAE1BRV1"/>
<evidence type="ECO:0000259" key="1">
    <source>
        <dbReference type="PROSITE" id="PS50106"/>
    </source>
</evidence>
<dbReference type="SMART" id="SM00228">
    <property type="entry name" value="PDZ"/>
    <property type="match status" value="1"/>
</dbReference>
<dbReference type="PANTHER" id="PTHR47644">
    <property type="entry name" value="AGAP008221-PA"/>
    <property type="match status" value="1"/>
</dbReference>
<dbReference type="Pfam" id="PF00595">
    <property type="entry name" value="PDZ"/>
    <property type="match status" value="1"/>
</dbReference>
<keyword evidence="3" id="KW-1185">Reference proteome</keyword>
<proteinExistence type="predicted"/>
<protein>
    <recommendedName>
        <fullName evidence="1">PDZ domain-containing protein</fullName>
    </recommendedName>
</protein>
<evidence type="ECO:0000313" key="2">
    <source>
        <dbReference type="EMBL" id="KAK3854349.1"/>
    </source>
</evidence>
<feature type="domain" description="PDZ" evidence="1">
    <location>
        <begin position="4"/>
        <end position="81"/>
    </location>
</feature>
<dbReference type="Gene3D" id="2.30.42.10">
    <property type="match status" value="1"/>
</dbReference>
<dbReference type="CDD" id="cd00136">
    <property type="entry name" value="PDZ_canonical"/>
    <property type="match status" value="1"/>
</dbReference>
<dbReference type="Proteomes" id="UP001286313">
    <property type="component" value="Unassembled WGS sequence"/>
</dbReference>
<evidence type="ECO:0000313" key="3">
    <source>
        <dbReference type="Proteomes" id="UP001286313"/>
    </source>
</evidence>
<name>A0AAE1BRV1_PETCI</name>
<dbReference type="EMBL" id="JAWQEG010006612">
    <property type="protein sequence ID" value="KAK3854349.1"/>
    <property type="molecule type" value="Genomic_DNA"/>
</dbReference>
<dbReference type="InterPro" id="IPR036034">
    <property type="entry name" value="PDZ_sf"/>
</dbReference>
<dbReference type="SUPFAM" id="SSF50156">
    <property type="entry name" value="PDZ domain-like"/>
    <property type="match status" value="1"/>
</dbReference>
<reference evidence="2" key="1">
    <citation type="submission" date="2023-10" db="EMBL/GenBank/DDBJ databases">
        <title>Genome assemblies of two species of porcelain crab, Petrolisthes cinctipes and Petrolisthes manimaculis (Anomura: Porcellanidae).</title>
        <authorList>
            <person name="Angst P."/>
        </authorList>
    </citation>
    <scope>NUCLEOTIDE SEQUENCE</scope>
    <source>
        <strain evidence="2">PB745_01</strain>
        <tissue evidence="2">Gill</tissue>
    </source>
</reference>
<organism evidence="2 3">
    <name type="scientific">Petrolisthes cinctipes</name>
    <name type="common">Flat porcelain crab</name>
    <dbReference type="NCBI Taxonomy" id="88211"/>
    <lineage>
        <taxon>Eukaryota</taxon>
        <taxon>Metazoa</taxon>
        <taxon>Ecdysozoa</taxon>
        <taxon>Arthropoda</taxon>
        <taxon>Crustacea</taxon>
        <taxon>Multicrustacea</taxon>
        <taxon>Malacostraca</taxon>
        <taxon>Eumalacostraca</taxon>
        <taxon>Eucarida</taxon>
        <taxon>Decapoda</taxon>
        <taxon>Pleocyemata</taxon>
        <taxon>Anomura</taxon>
        <taxon>Galatheoidea</taxon>
        <taxon>Porcellanidae</taxon>
        <taxon>Petrolisthes</taxon>
    </lineage>
</organism>